<feature type="transmembrane region" description="Helical" evidence="2">
    <location>
        <begin position="68"/>
        <end position="90"/>
    </location>
</feature>
<dbReference type="AlphaFoldDB" id="A0AAU9X9F6"/>
<feature type="region of interest" description="Disordered" evidence="1">
    <location>
        <begin position="18"/>
        <end position="59"/>
    </location>
</feature>
<keyword evidence="4" id="KW-1185">Reference proteome</keyword>
<evidence type="ECO:0000313" key="4">
    <source>
        <dbReference type="Proteomes" id="UP001159428"/>
    </source>
</evidence>
<evidence type="ECO:0000313" key="3">
    <source>
        <dbReference type="EMBL" id="CAH3140662.1"/>
    </source>
</evidence>
<keyword evidence="2" id="KW-0812">Transmembrane</keyword>
<protein>
    <submittedName>
        <fullName evidence="3">Uncharacterized protein</fullName>
    </submittedName>
</protein>
<evidence type="ECO:0000256" key="2">
    <source>
        <dbReference type="SAM" id="Phobius"/>
    </source>
</evidence>
<feature type="non-terminal residue" evidence="3">
    <location>
        <position position="1"/>
    </location>
</feature>
<keyword evidence="2" id="KW-0472">Membrane</keyword>
<evidence type="ECO:0000256" key="1">
    <source>
        <dbReference type="SAM" id="MobiDB-lite"/>
    </source>
</evidence>
<dbReference type="PANTHER" id="PTHR46579:SF2">
    <property type="entry name" value="C2H2-TYPE DOMAIN-CONTAINING PROTEIN"/>
    <property type="match status" value="1"/>
</dbReference>
<dbReference type="EMBL" id="CALNXJ010000034">
    <property type="protein sequence ID" value="CAH3140662.1"/>
    <property type="molecule type" value="Genomic_DNA"/>
</dbReference>
<gene>
    <name evidence="3" type="ORF">PMEA_00019355</name>
</gene>
<comment type="caution">
    <text evidence="3">The sequence shown here is derived from an EMBL/GenBank/DDBJ whole genome shotgun (WGS) entry which is preliminary data.</text>
</comment>
<accession>A0AAU9X9F6</accession>
<proteinExistence type="predicted"/>
<name>A0AAU9X9F6_9CNID</name>
<organism evidence="3 4">
    <name type="scientific">Pocillopora meandrina</name>
    <dbReference type="NCBI Taxonomy" id="46732"/>
    <lineage>
        <taxon>Eukaryota</taxon>
        <taxon>Metazoa</taxon>
        <taxon>Cnidaria</taxon>
        <taxon>Anthozoa</taxon>
        <taxon>Hexacorallia</taxon>
        <taxon>Scleractinia</taxon>
        <taxon>Astrocoeniina</taxon>
        <taxon>Pocilloporidae</taxon>
        <taxon>Pocillopora</taxon>
    </lineage>
</organism>
<reference evidence="3 4" key="1">
    <citation type="submission" date="2022-05" db="EMBL/GenBank/DDBJ databases">
        <authorList>
            <consortium name="Genoscope - CEA"/>
            <person name="William W."/>
        </authorList>
    </citation>
    <scope>NUCLEOTIDE SEQUENCE [LARGE SCALE GENOMIC DNA]</scope>
</reference>
<dbReference type="PANTHER" id="PTHR46579">
    <property type="entry name" value="F5/8 TYPE C DOMAIN-CONTAINING PROTEIN-RELATED"/>
    <property type="match status" value="1"/>
</dbReference>
<dbReference type="Proteomes" id="UP001159428">
    <property type="component" value="Unassembled WGS sequence"/>
</dbReference>
<sequence length="442" mass="51250">EEDLSYFEDDDEEIEAYESGRNVREDSVNEDWSGFPNAQDSEEDFEQNQSTENADEYSPSISDRCGILVFWLLLFLVSWQSAFFVTDSAVEMLLKFLSRFLGLLGTFDENGIISRLSKRLPSTLYKLRKNLGLLGNDEFIKYVVCPKCKNLYDYKDCIQNRDRHLMEFCHTFEELCGKDLVTPNMHLHGHLKECLLDYGPFHSFWCFSFERFNGILGSFHTNNRSIEIQLMRKFLSQTKVKDFEYPEMFQETFLEFFEGSHSSGSVKDTQEPIKQFLSLRQHREISIKDLHLCDWTASDDIVEMSTFRDETLDTDDLTALESVYKELLGLGEGTFLEMPHTIAEFKSLKVGSVVYGSSQSQTTRNSFVLANWAGHEGRLACSSGCNDVRPGQVISFFFRYMFYFARVNWYSVHPERFSHGVPVEIWCNSFDLFGPACFMPVQ</sequence>
<keyword evidence="2" id="KW-1133">Transmembrane helix</keyword>
<feature type="non-terminal residue" evidence="3">
    <location>
        <position position="442"/>
    </location>
</feature>